<dbReference type="Pfam" id="PF13181">
    <property type="entry name" value="TPR_8"/>
    <property type="match status" value="1"/>
</dbReference>
<dbReference type="InterPro" id="IPR011990">
    <property type="entry name" value="TPR-like_helical_dom_sf"/>
</dbReference>
<sequence>MSRDIELEQEIDAYVKGKLSEEEAQQLWKKLLQRPDYIDLLKTELAVKSILEKRSSSNNSTSAKESSIIYSIQSSWKWMAAAAAVALLVVSINFFQLDTNQSLQSEVPNQFNLVENLSSAEVFRSQKTETLPADSLLNHGFEAALSGNISKAIAAYDEIINKYDDEPAAIKAYLNKGIIQYNNGSFGKSIESFQAVIKRDTKREVLKEKAYWYMGNAYINIEQTDKAREAIHKVYTMDGIYRKPSFRLLKKLDYELGNVDFDNFEEQMKEG</sequence>
<keyword evidence="2" id="KW-1185">Reference proteome</keyword>
<gene>
    <name evidence="1" type="ORF">CK503_04340</name>
</gene>
<name>A0A2A2GCW0_9BACT</name>
<proteinExistence type="predicted"/>
<comment type="caution">
    <text evidence="1">The sequence shown here is derived from an EMBL/GenBank/DDBJ whole genome shotgun (WGS) entry which is preliminary data.</text>
</comment>
<dbReference type="SUPFAM" id="SSF48452">
    <property type="entry name" value="TPR-like"/>
    <property type="match status" value="1"/>
</dbReference>
<dbReference type="Gene3D" id="1.25.40.10">
    <property type="entry name" value="Tetratricopeptide repeat domain"/>
    <property type="match status" value="1"/>
</dbReference>
<protein>
    <submittedName>
        <fullName evidence="1">Uncharacterized protein</fullName>
    </submittedName>
</protein>
<dbReference type="InterPro" id="IPR019734">
    <property type="entry name" value="TPR_rpt"/>
</dbReference>
<dbReference type="RefSeq" id="WP_095605575.1">
    <property type="nucleotide sequence ID" value="NZ_NSKE01000003.1"/>
</dbReference>
<dbReference type="Proteomes" id="UP000218831">
    <property type="component" value="Unassembled WGS sequence"/>
</dbReference>
<reference evidence="1 2" key="1">
    <citation type="submission" date="2017-08" db="EMBL/GenBank/DDBJ databases">
        <title>Aliifodinibius alkalisoli sp. nov., isolated from saline alkaline soil.</title>
        <authorList>
            <person name="Liu D."/>
            <person name="Zhang G."/>
        </authorList>
    </citation>
    <scope>NUCLEOTIDE SEQUENCE [LARGE SCALE GENOMIC DNA]</scope>
    <source>
        <strain evidence="1 2">WN023</strain>
    </source>
</reference>
<organism evidence="1 2">
    <name type="scientific">Fodinibius salipaludis</name>
    <dbReference type="NCBI Taxonomy" id="2032627"/>
    <lineage>
        <taxon>Bacteria</taxon>
        <taxon>Pseudomonadati</taxon>
        <taxon>Balneolota</taxon>
        <taxon>Balneolia</taxon>
        <taxon>Balneolales</taxon>
        <taxon>Balneolaceae</taxon>
        <taxon>Fodinibius</taxon>
    </lineage>
</organism>
<dbReference type="AlphaFoldDB" id="A0A2A2GCW0"/>
<evidence type="ECO:0000313" key="2">
    <source>
        <dbReference type="Proteomes" id="UP000218831"/>
    </source>
</evidence>
<dbReference type="EMBL" id="NSKE01000003">
    <property type="protein sequence ID" value="PAU94709.1"/>
    <property type="molecule type" value="Genomic_DNA"/>
</dbReference>
<accession>A0A2A2GCW0</accession>
<evidence type="ECO:0000313" key="1">
    <source>
        <dbReference type="EMBL" id="PAU94709.1"/>
    </source>
</evidence>
<dbReference type="SMART" id="SM00028">
    <property type="entry name" value="TPR"/>
    <property type="match status" value="3"/>
</dbReference>